<evidence type="ECO:0000256" key="1">
    <source>
        <dbReference type="ARBA" id="ARBA00034736"/>
    </source>
</evidence>
<dbReference type="InterPro" id="IPR018870">
    <property type="entry name" value="Tti2"/>
</dbReference>
<dbReference type="PANTHER" id="PTHR32226:SF2">
    <property type="entry name" value="TELO2-INTERACTING PROTEIN 2"/>
    <property type="match status" value="1"/>
</dbReference>
<dbReference type="Gene3D" id="1.25.10.10">
    <property type="entry name" value="Leucine-rich Repeat Variant"/>
    <property type="match status" value="1"/>
</dbReference>
<dbReference type="Proteomes" id="UP001497453">
    <property type="component" value="Chromosome 2"/>
</dbReference>
<proteinExistence type="inferred from homology"/>
<comment type="similarity">
    <text evidence="1">Belongs to the TTI2 family.</text>
</comment>
<dbReference type="EMBL" id="OZ037945">
    <property type="protein sequence ID" value="CAL1702038.1"/>
    <property type="molecule type" value="Genomic_DNA"/>
</dbReference>
<dbReference type="InterPro" id="IPR011989">
    <property type="entry name" value="ARM-like"/>
</dbReference>
<dbReference type="Pfam" id="PF10521">
    <property type="entry name" value="Tti2"/>
    <property type="match status" value="1"/>
</dbReference>
<gene>
    <name evidence="2" type="ORF">GFSPODELE1_LOCUS3851</name>
</gene>
<organism evidence="2 3">
    <name type="scientific">Somion occarium</name>
    <dbReference type="NCBI Taxonomy" id="3059160"/>
    <lineage>
        <taxon>Eukaryota</taxon>
        <taxon>Fungi</taxon>
        <taxon>Dikarya</taxon>
        <taxon>Basidiomycota</taxon>
        <taxon>Agaricomycotina</taxon>
        <taxon>Agaricomycetes</taxon>
        <taxon>Polyporales</taxon>
        <taxon>Cerrenaceae</taxon>
        <taxon>Somion</taxon>
    </lineage>
</organism>
<protein>
    <submittedName>
        <fullName evidence="2">Uncharacterized protein</fullName>
    </submittedName>
</protein>
<keyword evidence="3" id="KW-1185">Reference proteome</keyword>
<accession>A0ABP1D4Z4</accession>
<dbReference type="PANTHER" id="PTHR32226">
    <property type="entry name" value="TELO2-INTERACTING PROTEIN 2"/>
    <property type="match status" value="1"/>
</dbReference>
<reference evidence="3" key="1">
    <citation type="submission" date="2024-04" db="EMBL/GenBank/DDBJ databases">
        <authorList>
            <person name="Shaw F."/>
            <person name="Minotto A."/>
        </authorList>
    </citation>
    <scope>NUCLEOTIDE SEQUENCE [LARGE SCALE GENOMIC DNA]</scope>
</reference>
<evidence type="ECO:0000313" key="2">
    <source>
        <dbReference type="EMBL" id="CAL1702038.1"/>
    </source>
</evidence>
<sequence>MSTLTSLAELEPILNQLHIPSDLRDPENGSQEDAARLEHWKRDAHTTLLQLQLKLRDSDTKTDDVERLAAVAYAVAAFYGEGLWSSETDRKLAKGILEHIAPSVPLLERVLSFYVKPVFQANPHPMLNPSSARKLPRTLGGPLAQQDYYEGQVWKSHPGIVNVILWCVSHMEGSTYERLWHLLIPPMMILLDDYQIQYKLQGLSIVSQLLKNVPSDLLKRTGIDALLLTSMKTCMTFLHNPSTADLIREVALTWVSLARLTTPEGSGARFDQLCTLLGDCIIGSIWTYASRDVDTVEATIDVLPVIIKALGIATARYLKAIIPQLVFPLTARLENSSSPQLQITSLRALQVTIQECAPRMHKWKSTVMSAVAQRWVILQDTGEDNEDVRLLQKELREVTQCLLQACPSSAEEELRVLLDTDARMFESLTQVDDNNALT</sequence>
<dbReference type="SUPFAM" id="SSF48371">
    <property type="entry name" value="ARM repeat"/>
    <property type="match status" value="1"/>
</dbReference>
<evidence type="ECO:0000313" key="3">
    <source>
        <dbReference type="Proteomes" id="UP001497453"/>
    </source>
</evidence>
<dbReference type="InterPro" id="IPR016024">
    <property type="entry name" value="ARM-type_fold"/>
</dbReference>
<name>A0ABP1D4Z4_9APHY</name>